<evidence type="ECO:0000256" key="4">
    <source>
        <dbReference type="ARBA" id="ARBA00022741"/>
    </source>
</evidence>
<dbReference type="SUPFAM" id="SSF56796">
    <property type="entry name" value="Dehydroquinate synthase-like"/>
    <property type="match status" value="1"/>
</dbReference>
<dbReference type="Proteomes" id="UP000546162">
    <property type="component" value="Unassembled WGS sequence"/>
</dbReference>
<dbReference type="Pfam" id="PF24621">
    <property type="entry name" value="DHQS_C"/>
    <property type="match status" value="1"/>
</dbReference>
<dbReference type="GO" id="GO:0000166">
    <property type="term" value="F:nucleotide binding"/>
    <property type="evidence" value="ECO:0007669"/>
    <property type="project" value="UniProtKB-KW"/>
</dbReference>
<dbReference type="PANTHER" id="PTHR43622">
    <property type="entry name" value="3-DEHYDROQUINATE SYNTHASE"/>
    <property type="match status" value="1"/>
</dbReference>
<dbReference type="GO" id="GO:0017000">
    <property type="term" value="P:antibiotic biosynthetic process"/>
    <property type="evidence" value="ECO:0007669"/>
    <property type="project" value="InterPro"/>
</dbReference>
<feature type="domain" description="3-dehydroquinate synthase N-terminal" evidence="11">
    <location>
        <begin position="72"/>
        <end position="185"/>
    </location>
</feature>
<keyword evidence="4" id="KW-0547">Nucleotide-binding</keyword>
<dbReference type="PIRSF" id="PIRSF001455">
    <property type="entry name" value="DHQ_synth"/>
    <property type="match status" value="1"/>
</dbReference>
<dbReference type="Pfam" id="PF01761">
    <property type="entry name" value="DHQ_synthase"/>
    <property type="match status" value="1"/>
</dbReference>
<evidence type="ECO:0000256" key="6">
    <source>
        <dbReference type="ARBA" id="ARBA00023239"/>
    </source>
</evidence>
<evidence type="ECO:0000259" key="12">
    <source>
        <dbReference type="Pfam" id="PF24621"/>
    </source>
</evidence>
<dbReference type="RefSeq" id="WP_185044192.1">
    <property type="nucleotide sequence ID" value="NZ_BAABFG010000005.1"/>
</dbReference>
<keyword evidence="6 13" id="KW-0456">Lyase</keyword>
<evidence type="ECO:0000259" key="11">
    <source>
        <dbReference type="Pfam" id="PF01761"/>
    </source>
</evidence>
<organism evidence="13 14">
    <name type="scientific">Actinoplanes octamycinicus</name>
    <dbReference type="NCBI Taxonomy" id="135948"/>
    <lineage>
        <taxon>Bacteria</taxon>
        <taxon>Bacillati</taxon>
        <taxon>Actinomycetota</taxon>
        <taxon>Actinomycetes</taxon>
        <taxon>Micromonosporales</taxon>
        <taxon>Micromonosporaceae</taxon>
        <taxon>Actinoplanes</taxon>
    </lineage>
</organism>
<evidence type="ECO:0000256" key="1">
    <source>
        <dbReference type="ARBA" id="ARBA00001911"/>
    </source>
</evidence>
<dbReference type="Gene3D" id="1.20.1090.10">
    <property type="entry name" value="Dehydroquinate synthase-like - alpha domain"/>
    <property type="match status" value="1"/>
</dbReference>
<keyword evidence="5" id="KW-0520">NAD</keyword>
<dbReference type="GO" id="GO:0003856">
    <property type="term" value="F:3-dehydroquinate synthase activity"/>
    <property type="evidence" value="ECO:0007669"/>
    <property type="project" value="TreeGrafter"/>
</dbReference>
<dbReference type="InterPro" id="IPR056179">
    <property type="entry name" value="DHQS_C"/>
</dbReference>
<dbReference type="InterPro" id="IPR030960">
    <property type="entry name" value="DHQS/DOIS_N"/>
</dbReference>
<dbReference type="GO" id="GO:0009073">
    <property type="term" value="P:aromatic amino acid family biosynthetic process"/>
    <property type="evidence" value="ECO:0007669"/>
    <property type="project" value="InterPro"/>
</dbReference>
<keyword evidence="3" id="KW-0479">Metal-binding</keyword>
<evidence type="ECO:0000256" key="3">
    <source>
        <dbReference type="ARBA" id="ARBA00022723"/>
    </source>
</evidence>
<comment type="catalytic activity">
    <reaction evidence="8">
        <text>D-sedoheptulose 7-phosphate = 2-epi-5-epi-valiolone + phosphate</text>
        <dbReference type="Rhea" id="RHEA:44184"/>
        <dbReference type="ChEBI" id="CHEBI:43474"/>
        <dbReference type="ChEBI" id="CHEBI:57483"/>
        <dbReference type="ChEBI" id="CHEBI:84187"/>
        <dbReference type="EC" id="4.2.3.152"/>
    </reaction>
</comment>
<keyword evidence="14" id="KW-1185">Reference proteome</keyword>
<dbReference type="EMBL" id="JACHNB010000001">
    <property type="protein sequence ID" value="MBB4743965.1"/>
    <property type="molecule type" value="Genomic_DNA"/>
</dbReference>
<dbReference type="GO" id="GO:0046872">
    <property type="term" value="F:metal ion binding"/>
    <property type="evidence" value="ECO:0007669"/>
    <property type="project" value="UniProtKB-KW"/>
</dbReference>
<feature type="domain" description="3-dehydroquinate synthase C-terminal" evidence="12">
    <location>
        <begin position="187"/>
        <end position="319"/>
    </location>
</feature>
<gene>
    <name evidence="13" type="ORF">BJY16_007424</name>
</gene>
<proteinExistence type="predicted"/>
<accession>A0A7W7H4P8</accession>
<comment type="cofactor">
    <cofactor evidence="1">
        <name>NAD(+)</name>
        <dbReference type="ChEBI" id="CHEBI:57540"/>
    </cofactor>
</comment>
<evidence type="ECO:0000256" key="7">
    <source>
        <dbReference type="ARBA" id="ARBA00023285"/>
    </source>
</evidence>
<evidence type="ECO:0000256" key="2">
    <source>
        <dbReference type="ARBA" id="ARBA00001941"/>
    </source>
</evidence>
<evidence type="ECO:0000313" key="13">
    <source>
        <dbReference type="EMBL" id="MBB4743965.1"/>
    </source>
</evidence>
<evidence type="ECO:0000256" key="5">
    <source>
        <dbReference type="ARBA" id="ARBA00023027"/>
    </source>
</evidence>
<comment type="caution">
    <text evidence="13">The sequence shown here is derived from an EMBL/GenBank/DDBJ whole genome shotgun (WGS) entry which is preliminary data.</text>
</comment>
<reference evidence="13 14" key="1">
    <citation type="submission" date="2020-08" db="EMBL/GenBank/DDBJ databases">
        <title>Sequencing the genomes of 1000 actinobacteria strains.</title>
        <authorList>
            <person name="Klenk H.-P."/>
        </authorList>
    </citation>
    <scope>NUCLEOTIDE SEQUENCE [LARGE SCALE GENOMIC DNA]</scope>
    <source>
        <strain evidence="13 14">DSM 45809</strain>
    </source>
</reference>
<dbReference type="CDD" id="cd08199">
    <property type="entry name" value="EEVS"/>
    <property type="match status" value="1"/>
</dbReference>
<dbReference type="AlphaFoldDB" id="A0A7W7H4P8"/>
<evidence type="ECO:0000256" key="8">
    <source>
        <dbReference type="ARBA" id="ARBA00023993"/>
    </source>
</evidence>
<dbReference type="PANTHER" id="PTHR43622:SF3">
    <property type="entry name" value="2-EPI-5-EPI-VALIOLONE SYNTHASE"/>
    <property type="match status" value="1"/>
</dbReference>
<dbReference type="Gene3D" id="3.40.50.1970">
    <property type="match status" value="1"/>
</dbReference>
<comment type="cofactor">
    <cofactor evidence="2">
        <name>Co(2+)</name>
        <dbReference type="ChEBI" id="CHEBI:48828"/>
    </cofactor>
</comment>
<protein>
    <recommendedName>
        <fullName evidence="10">2-epi-5-epi-valiolone synthase</fullName>
        <ecNumber evidence="9">4.2.3.152</ecNumber>
    </recommendedName>
</protein>
<keyword evidence="7" id="KW-0170">Cobalt</keyword>
<dbReference type="InterPro" id="IPR030963">
    <property type="entry name" value="DHQ_synth_fam"/>
</dbReference>
<sequence length="375" mass="39998">MTGWTVRCQQDVTYRISGSADVFAPGNDALAEAAGIRAGTTSLLVLDRTVDALYGKRIDSYFAGRGARSVKYTLDPGERVKTADSLLDIARAADQAGIKRRSEPIIAIGGGVVTDLAGLVASLYRRGTPFVRVPTTLIGLVDAAIGAKTAINHNGHKNRLGTYFPASHTLLDPVFLRTLPARHVRNGIAEIVKIAVMKDAGLFALVEADCADLVDARVATTHGQEIIERSVTAMLGELETNLWEHELKRVADFGHTFSPHLEMCAGADLLHGEAVAVDMALCCAVAHARGLLDDESLRRILTLLQRIGLPTEHRACTSAMLAGALADTVRHRDGHQHLPLPTGIGSATFVEDVTSAEISAALATVRRLQPVAASR</sequence>
<dbReference type="InterPro" id="IPR050071">
    <property type="entry name" value="Dehydroquinate_synthase"/>
</dbReference>
<evidence type="ECO:0000256" key="10">
    <source>
        <dbReference type="ARBA" id="ARBA00024092"/>
    </source>
</evidence>
<dbReference type="InterPro" id="IPR035872">
    <property type="entry name" value="EEVS-like"/>
</dbReference>
<name>A0A7W7H4P8_9ACTN</name>
<evidence type="ECO:0000313" key="14">
    <source>
        <dbReference type="Proteomes" id="UP000546162"/>
    </source>
</evidence>
<evidence type="ECO:0000256" key="9">
    <source>
        <dbReference type="ARBA" id="ARBA00024060"/>
    </source>
</evidence>
<dbReference type="EC" id="4.2.3.152" evidence="9"/>